<gene>
    <name evidence="9" type="ORF">CDO52_09395</name>
</gene>
<feature type="signal peptide" evidence="7">
    <location>
        <begin position="1"/>
        <end position="27"/>
    </location>
</feature>
<proteinExistence type="inferred from homology"/>
<protein>
    <recommendedName>
        <fullName evidence="8">Subtilisin inhibitor domain-containing protein</fullName>
    </recommendedName>
</protein>
<evidence type="ECO:0000313" key="10">
    <source>
        <dbReference type="Proteomes" id="UP000215005"/>
    </source>
</evidence>
<evidence type="ECO:0000256" key="4">
    <source>
        <dbReference type="ARBA" id="ARBA00022690"/>
    </source>
</evidence>
<evidence type="ECO:0000256" key="7">
    <source>
        <dbReference type="SAM" id="SignalP"/>
    </source>
</evidence>
<dbReference type="InterPro" id="IPR036819">
    <property type="entry name" value="Subtilisin_inhibitor-like_sf"/>
</dbReference>
<dbReference type="AlphaFoldDB" id="A0A223S4C2"/>
<dbReference type="Gene3D" id="3.30.350.10">
    <property type="entry name" value="Subtilisin inhibitor-like"/>
    <property type="match status" value="1"/>
</dbReference>
<dbReference type="OrthoDB" id="3542626at2"/>
<accession>A0A223S4C2</accession>
<dbReference type="RefSeq" id="WP_017617556.1">
    <property type="nucleotide sequence ID" value="NZ_ANBG01000080.1"/>
</dbReference>
<dbReference type="Proteomes" id="UP000215005">
    <property type="component" value="Chromosome"/>
</dbReference>
<evidence type="ECO:0000256" key="3">
    <source>
        <dbReference type="ARBA" id="ARBA00022525"/>
    </source>
</evidence>
<feature type="chain" id="PRO_5011229045" description="Subtilisin inhibitor domain-containing protein" evidence="7">
    <location>
        <begin position="28"/>
        <end position="138"/>
    </location>
</feature>
<keyword evidence="4" id="KW-0646">Protease inhibitor</keyword>
<comment type="subcellular location">
    <subcellularLocation>
        <location evidence="1">Secreted</location>
    </subcellularLocation>
</comment>
<dbReference type="SUPFAM" id="SSF55399">
    <property type="entry name" value="Subtilisin inhibitor"/>
    <property type="match status" value="1"/>
</dbReference>
<keyword evidence="10" id="KW-1185">Reference proteome</keyword>
<keyword evidence="5" id="KW-0722">Serine protease inhibitor</keyword>
<evidence type="ECO:0000256" key="1">
    <source>
        <dbReference type="ARBA" id="ARBA00004613"/>
    </source>
</evidence>
<evidence type="ECO:0000256" key="6">
    <source>
        <dbReference type="ARBA" id="ARBA00023157"/>
    </source>
</evidence>
<evidence type="ECO:0000256" key="5">
    <source>
        <dbReference type="ARBA" id="ARBA00022900"/>
    </source>
</evidence>
<sequence>MSICKTFGAVAGAFVIAATMFTGTANAATLETVDADASATYWLAVVPGSLTDPDRPLDWSQATSVTLNCDPATGDHPNPKAACDLIEKSGSIASIEKGAICPKIYMPVTAFASGGEQYRETYPNKVCLNSDKGAVYQF</sequence>
<evidence type="ECO:0000313" key="9">
    <source>
        <dbReference type="EMBL" id="ASU82975.1"/>
    </source>
</evidence>
<feature type="domain" description="Subtilisin inhibitor" evidence="8">
    <location>
        <begin position="61"/>
        <end position="114"/>
    </location>
</feature>
<dbReference type="GO" id="GO:0004867">
    <property type="term" value="F:serine-type endopeptidase inhibitor activity"/>
    <property type="evidence" value="ECO:0007669"/>
    <property type="project" value="UniProtKB-KW"/>
</dbReference>
<reference evidence="9 10" key="1">
    <citation type="submission" date="2017-08" db="EMBL/GenBank/DDBJ databases">
        <title>The complete genome sequence of Nocardiopsis gilva YIM 90087.</title>
        <authorList>
            <person name="Yin M."/>
            <person name="Tang S."/>
        </authorList>
    </citation>
    <scope>NUCLEOTIDE SEQUENCE [LARGE SCALE GENOMIC DNA]</scope>
    <source>
        <strain evidence="9 10">YIM 90087</strain>
    </source>
</reference>
<organism evidence="9 10">
    <name type="scientific">Nocardiopsis gilva YIM 90087</name>
    <dbReference type="NCBI Taxonomy" id="1235441"/>
    <lineage>
        <taxon>Bacteria</taxon>
        <taxon>Bacillati</taxon>
        <taxon>Actinomycetota</taxon>
        <taxon>Actinomycetes</taxon>
        <taxon>Streptosporangiales</taxon>
        <taxon>Nocardiopsidaceae</taxon>
        <taxon>Nocardiopsis</taxon>
    </lineage>
</organism>
<keyword evidence="3" id="KW-0964">Secreted</keyword>
<keyword evidence="6" id="KW-1015">Disulfide bond</keyword>
<evidence type="ECO:0000259" key="8">
    <source>
        <dbReference type="Pfam" id="PF00720"/>
    </source>
</evidence>
<comment type="similarity">
    <text evidence="2">Belongs to the protease inhibitor I16 (SSI) family.</text>
</comment>
<dbReference type="GO" id="GO:0005576">
    <property type="term" value="C:extracellular region"/>
    <property type="evidence" value="ECO:0007669"/>
    <property type="project" value="UniProtKB-SubCell"/>
</dbReference>
<evidence type="ECO:0000256" key="2">
    <source>
        <dbReference type="ARBA" id="ARBA00010472"/>
    </source>
</evidence>
<name>A0A223S4C2_9ACTN</name>
<dbReference type="KEGG" id="ngv:CDO52_09395"/>
<dbReference type="EMBL" id="CP022753">
    <property type="protein sequence ID" value="ASU82975.1"/>
    <property type="molecule type" value="Genomic_DNA"/>
</dbReference>
<keyword evidence="7" id="KW-0732">Signal</keyword>
<dbReference type="Pfam" id="PF00720">
    <property type="entry name" value="SSI"/>
    <property type="match status" value="1"/>
</dbReference>
<dbReference type="InterPro" id="IPR023549">
    <property type="entry name" value="Subtilisin_inhibitor"/>
</dbReference>